<name>A0A9D4HL09_DREPO</name>
<evidence type="ECO:0000313" key="2">
    <source>
        <dbReference type="Proteomes" id="UP000828390"/>
    </source>
</evidence>
<keyword evidence="2" id="KW-1185">Reference proteome</keyword>
<proteinExistence type="predicted"/>
<organism evidence="1 2">
    <name type="scientific">Dreissena polymorpha</name>
    <name type="common">Zebra mussel</name>
    <name type="synonym">Mytilus polymorpha</name>
    <dbReference type="NCBI Taxonomy" id="45954"/>
    <lineage>
        <taxon>Eukaryota</taxon>
        <taxon>Metazoa</taxon>
        <taxon>Spiralia</taxon>
        <taxon>Lophotrochozoa</taxon>
        <taxon>Mollusca</taxon>
        <taxon>Bivalvia</taxon>
        <taxon>Autobranchia</taxon>
        <taxon>Heteroconchia</taxon>
        <taxon>Euheterodonta</taxon>
        <taxon>Imparidentia</taxon>
        <taxon>Neoheterodontei</taxon>
        <taxon>Myida</taxon>
        <taxon>Dreissenoidea</taxon>
        <taxon>Dreissenidae</taxon>
        <taxon>Dreissena</taxon>
    </lineage>
</organism>
<dbReference type="AlphaFoldDB" id="A0A9D4HL09"/>
<reference evidence="1" key="1">
    <citation type="journal article" date="2019" name="bioRxiv">
        <title>The Genome of the Zebra Mussel, Dreissena polymorpha: A Resource for Invasive Species Research.</title>
        <authorList>
            <person name="McCartney M.A."/>
            <person name="Auch B."/>
            <person name="Kono T."/>
            <person name="Mallez S."/>
            <person name="Zhang Y."/>
            <person name="Obille A."/>
            <person name="Becker A."/>
            <person name="Abrahante J.E."/>
            <person name="Garbe J."/>
            <person name="Badalamenti J.P."/>
            <person name="Herman A."/>
            <person name="Mangelson H."/>
            <person name="Liachko I."/>
            <person name="Sullivan S."/>
            <person name="Sone E.D."/>
            <person name="Koren S."/>
            <person name="Silverstein K.A.T."/>
            <person name="Beckman K.B."/>
            <person name="Gohl D.M."/>
        </authorList>
    </citation>
    <scope>NUCLEOTIDE SEQUENCE</scope>
    <source>
        <strain evidence="1">Duluth1</strain>
        <tissue evidence="1">Whole animal</tissue>
    </source>
</reference>
<comment type="caution">
    <text evidence="1">The sequence shown here is derived from an EMBL/GenBank/DDBJ whole genome shotgun (WGS) entry which is preliminary data.</text>
</comment>
<sequence>MSEVPPDARFIEISKRQVDSDLRDTVNIKIRYICGNVVAELNQESNSAVQQKAYKSVKDMVDKYKLGKRTSLESSLQH</sequence>
<gene>
    <name evidence="1" type="ORF">DPMN_064386</name>
</gene>
<dbReference type="Proteomes" id="UP000828390">
    <property type="component" value="Unassembled WGS sequence"/>
</dbReference>
<dbReference type="EMBL" id="JAIWYP010000013">
    <property type="protein sequence ID" value="KAH3721459.1"/>
    <property type="molecule type" value="Genomic_DNA"/>
</dbReference>
<protein>
    <submittedName>
        <fullName evidence="1">Uncharacterized protein</fullName>
    </submittedName>
</protein>
<reference evidence="1" key="2">
    <citation type="submission" date="2020-11" db="EMBL/GenBank/DDBJ databases">
        <authorList>
            <person name="McCartney M.A."/>
            <person name="Auch B."/>
            <person name="Kono T."/>
            <person name="Mallez S."/>
            <person name="Becker A."/>
            <person name="Gohl D.M."/>
            <person name="Silverstein K.A.T."/>
            <person name="Koren S."/>
            <person name="Bechman K.B."/>
            <person name="Herman A."/>
            <person name="Abrahante J.E."/>
            <person name="Garbe J."/>
        </authorList>
    </citation>
    <scope>NUCLEOTIDE SEQUENCE</scope>
    <source>
        <strain evidence="1">Duluth1</strain>
        <tissue evidence="1">Whole animal</tissue>
    </source>
</reference>
<accession>A0A9D4HL09</accession>
<evidence type="ECO:0000313" key="1">
    <source>
        <dbReference type="EMBL" id="KAH3721459.1"/>
    </source>
</evidence>